<dbReference type="EMBL" id="BT084028">
    <property type="protein sequence ID" value="ACR34381.1"/>
    <property type="molecule type" value="mRNA"/>
</dbReference>
<accession>C4IZN1</accession>
<feature type="region of interest" description="Disordered" evidence="1">
    <location>
        <begin position="168"/>
        <end position="236"/>
    </location>
</feature>
<feature type="region of interest" description="Disordered" evidence="1">
    <location>
        <begin position="86"/>
        <end position="134"/>
    </location>
</feature>
<protein>
    <submittedName>
        <fullName evidence="2">Uncharacterized protein</fullName>
    </submittedName>
</protein>
<evidence type="ECO:0000256" key="1">
    <source>
        <dbReference type="SAM" id="MobiDB-lite"/>
    </source>
</evidence>
<feature type="compositionally biased region" description="Basic and acidic residues" evidence="1">
    <location>
        <begin position="226"/>
        <end position="236"/>
    </location>
</feature>
<proteinExistence type="evidence at transcript level"/>
<evidence type="ECO:0000313" key="2">
    <source>
        <dbReference type="EMBL" id="ACR34381.1"/>
    </source>
</evidence>
<dbReference type="ExpressionAtlas" id="C4IZN1">
    <property type="expression patterns" value="baseline"/>
</dbReference>
<organism evidence="2">
    <name type="scientific">Zea mays</name>
    <name type="common">Maize</name>
    <dbReference type="NCBI Taxonomy" id="4577"/>
    <lineage>
        <taxon>Eukaryota</taxon>
        <taxon>Viridiplantae</taxon>
        <taxon>Streptophyta</taxon>
        <taxon>Embryophyta</taxon>
        <taxon>Tracheophyta</taxon>
        <taxon>Spermatophyta</taxon>
        <taxon>Magnoliopsida</taxon>
        <taxon>Liliopsida</taxon>
        <taxon>Poales</taxon>
        <taxon>Poaceae</taxon>
        <taxon>PACMAD clade</taxon>
        <taxon>Panicoideae</taxon>
        <taxon>Andropogonodae</taxon>
        <taxon>Andropogoneae</taxon>
        <taxon>Tripsacinae</taxon>
        <taxon>Zea</taxon>
    </lineage>
</organism>
<name>C4IZN1_MAIZE</name>
<dbReference type="AlphaFoldDB" id="C4IZN1"/>
<reference evidence="2" key="1">
    <citation type="journal article" date="2009" name="PLoS Genet.">
        <title>Sequencing, mapping, and analysis of 27,455 maize full-length cDNAs.</title>
        <authorList>
            <person name="Soderlund C."/>
            <person name="Descour A."/>
            <person name="Kudrna D."/>
            <person name="Bomhoff M."/>
            <person name="Boyd L."/>
            <person name="Currie J."/>
            <person name="Angelova A."/>
            <person name="Collura K."/>
            <person name="Wissotski M."/>
            <person name="Ashley E."/>
            <person name="Morrow D."/>
            <person name="Fernandes J."/>
            <person name="Walbot V."/>
            <person name="Yu Y."/>
        </authorList>
    </citation>
    <scope>NUCLEOTIDE SEQUENCE</scope>
    <source>
        <strain evidence="2">B73</strain>
    </source>
</reference>
<feature type="compositionally biased region" description="Basic and acidic residues" evidence="1">
    <location>
        <begin position="192"/>
        <end position="218"/>
    </location>
</feature>
<reference evidence="2" key="2">
    <citation type="submission" date="2012-06" db="EMBL/GenBank/DDBJ databases">
        <authorList>
            <person name="Yu Y."/>
            <person name="Currie J."/>
            <person name="Lomeli R."/>
            <person name="Angelova A."/>
            <person name="Collura K."/>
            <person name="Wissotski M."/>
            <person name="Campos D."/>
            <person name="Kudrna D."/>
            <person name="Golser W."/>
            <person name="Ashely E."/>
            <person name="Descour A."/>
            <person name="Fernandes J."/>
            <person name="Soderlund C."/>
            <person name="Walbot V."/>
        </authorList>
    </citation>
    <scope>NUCLEOTIDE SEQUENCE</scope>
    <source>
        <strain evidence="2">B73</strain>
    </source>
</reference>
<sequence>MASAGRPLAWNAAARPTRHAAANGCGSTPRRASRILEKWRTASAGRPASSAAMAAARRRSRSFTCARSWDTASDSVAGIMNAQPELDVLPDGTQGAAAVAEDDDDDEKLSSDQHTLSRRNAAEARRRPVCSSTIASSMRPRWKQAWPRTKYLHWVSVFGFLERPARTRRLSSEMSKQRKERTGRASGSASSERWRSGERSLAREIVPRSPEPVDKRDADEDEEVSSPEHDLPQLGM</sequence>